<keyword evidence="3" id="KW-1185">Reference proteome</keyword>
<evidence type="ECO:0000313" key="3">
    <source>
        <dbReference type="Proteomes" id="UP000615760"/>
    </source>
</evidence>
<dbReference type="Gene3D" id="3.30.70.790">
    <property type="entry name" value="UreE, C-terminal domain"/>
    <property type="match status" value="1"/>
</dbReference>
<name>A0ABQ1JVV2_9FLAO</name>
<dbReference type="RefSeq" id="WP_188620563.1">
    <property type="nucleotide sequence ID" value="NZ_BMJE01000003.1"/>
</dbReference>
<reference evidence="3" key="1">
    <citation type="journal article" date="2019" name="Int. J. Syst. Evol. Microbiol.">
        <title>The Global Catalogue of Microorganisms (GCM) 10K type strain sequencing project: providing services to taxonomists for standard genome sequencing and annotation.</title>
        <authorList>
            <consortium name="The Broad Institute Genomics Platform"/>
            <consortium name="The Broad Institute Genome Sequencing Center for Infectious Disease"/>
            <person name="Wu L."/>
            <person name="Ma J."/>
        </authorList>
    </citation>
    <scope>NUCLEOTIDE SEQUENCE [LARGE SCALE GENOMIC DNA]</scope>
    <source>
        <strain evidence="3">CGMCC 1.15461</strain>
    </source>
</reference>
<comment type="caution">
    <text evidence="2">The sequence shown here is derived from an EMBL/GenBank/DDBJ whole genome shotgun (WGS) entry which is preliminary data.</text>
</comment>
<accession>A0ABQ1JVV2</accession>
<protein>
    <recommendedName>
        <fullName evidence="1">DUF2007 domain-containing protein</fullName>
    </recommendedName>
</protein>
<dbReference type="InterPro" id="IPR018551">
    <property type="entry name" value="DUF2007"/>
</dbReference>
<dbReference type="SUPFAM" id="SSF54913">
    <property type="entry name" value="GlnB-like"/>
    <property type="match status" value="1"/>
</dbReference>
<evidence type="ECO:0000259" key="1">
    <source>
        <dbReference type="Pfam" id="PF09413"/>
    </source>
</evidence>
<dbReference type="InterPro" id="IPR011322">
    <property type="entry name" value="N-reg_PII-like_a/b"/>
</dbReference>
<proteinExistence type="predicted"/>
<organism evidence="2 3">
    <name type="scientific">Flavobacterium suaedae</name>
    <dbReference type="NCBI Taxonomy" id="1767027"/>
    <lineage>
        <taxon>Bacteria</taxon>
        <taxon>Pseudomonadati</taxon>
        <taxon>Bacteroidota</taxon>
        <taxon>Flavobacteriia</taxon>
        <taxon>Flavobacteriales</taxon>
        <taxon>Flavobacteriaceae</taxon>
        <taxon>Flavobacterium</taxon>
    </lineage>
</organism>
<evidence type="ECO:0000313" key="2">
    <source>
        <dbReference type="EMBL" id="GGB75443.1"/>
    </source>
</evidence>
<sequence length="68" mass="7200">MNTVKVYSGNEIMAASVKNKLEEAGISIVVRDNIQSATLAGFGSLGQVVNIYVNEEDAEKAKTIIAAD</sequence>
<dbReference type="Pfam" id="PF09413">
    <property type="entry name" value="DUF2007"/>
    <property type="match status" value="1"/>
</dbReference>
<gene>
    <name evidence="2" type="ORF">GCM10007424_14220</name>
</gene>
<dbReference type="EMBL" id="BMJE01000003">
    <property type="protein sequence ID" value="GGB75443.1"/>
    <property type="molecule type" value="Genomic_DNA"/>
</dbReference>
<feature type="domain" description="DUF2007" evidence="1">
    <location>
        <begin position="5"/>
        <end position="66"/>
    </location>
</feature>
<dbReference type="Proteomes" id="UP000615760">
    <property type="component" value="Unassembled WGS sequence"/>
</dbReference>